<feature type="transmembrane region" description="Helical" evidence="1">
    <location>
        <begin position="61"/>
        <end position="87"/>
    </location>
</feature>
<protein>
    <submittedName>
        <fullName evidence="2">ABC transporter permease</fullName>
    </submittedName>
</protein>
<feature type="transmembrane region" description="Helical" evidence="1">
    <location>
        <begin position="236"/>
        <end position="255"/>
    </location>
</feature>
<keyword evidence="1" id="KW-1133">Transmembrane helix</keyword>
<evidence type="ECO:0000313" key="3">
    <source>
        <dbReference type="Proteomes" id="UP001432062"/>
    </source>
</evidence>
<sequence>MIAVLPPDLVPAVNSEVRKVSTLRAGRILAALIPAVALVACTVTALLAGPADPKSNPATGAATIGLYIGLAVAIVVAGAFGAAGAGAEYRYATMPTTALFASDRDRLVAAKFLVTAGFALAATFVVELIAFACLLGFGRGKFDFGVRFLAVLGGGLLAAVCWSLIGAGLGLLLRTSTTAVVAMLGWLVIIEPLIWVVAKAIGLAGVVTVLPGSATVSTVAVGSFKDSDFLAPTPAALVVLILWTIAAAGGAWWLLRTRDI</sequence>
<accession>A0ABZ1Z2S7</accession>
<feature type="transmembrane region" description="Helical" evidence="1">
    <location>
        <begin position="107"/>
        <end position="137"/>
    </location>
</feature>
<feature type="transmembrane region" description="Helical" evidence="1">
    <location>
        <begin position="144"/>
        <end position="165"/>
    </location>
</feature>
<keyword evidence="1" id="KW-0472">Membrane</keyword>
<keyword evidence="1" id="KW-0812">Transmembrane</keyword>
<feature type="transmembrane region" description="Helical" evidence="1">
    <location>
        <begin position="201"/>
        <end position="224"/>
    </location>
</feature>
<feature type="transmembrane region" description="Helical" evidence="1">
    <location>
        <begin position="171"/>
        <end position="189"/>
    </location>
</feature>
<evidence type="ECO:0000313" key="2">
    <source>
        <dbReference type="EMBL" id="WUV48701.1"/>
    </source>
</evidence>
<evidence type="ECO:0000256" key="1">
    <source>
        <dbReference type="SAM" id="Phobius"/>
    </source>
</evidence>
<feature type="transmembrane region" description="Helical" evidence="1">
    <location>
        <begin position="28"/>
        <end position="49"/>
    </location>
</feature>
<dbReference type="RefSeq" id="WP_327093508.1">
    <property type="nucleotide sequence ID" value="NZ_CP109149.1"/>
</dbReference>
<organism evidence="2 3">
    <name type="scientific">Nocardia vinacea</name>
    <dbReference type="NCBI Taxonomy" id="96468"/>
    <lineage>
        <taxon>Bacteria</taxon>
        <taxon>Bacillati</taxon>
        <taxon>Actinomycetota</taxon>
        <taxon>Actinomycetes</taxon>
        <taxon>Mycobacteriales</taxon>
        <taxon>Nocardiaceae</taxon>
        <taxon>Nocardia</taxon>
    </lineage>
</organism>
<keyword evidence="3" id="KW-1185">Reference proteome</keyword>
<name>A0ABZ1Z2S7_9NOCA</name>
<dbReference type="EMBL" id="CP109441">
    <property type="protein sequence ID" value="WUV48701.1"/>
    <property type="molecule type" value="Genomic_DNA"/>
</dbReference>
<proteinExistence type="predicted"/>
<reference evidence="2" key="1">
    <citation type="submission" date="2022-10" db="EMBL/GenBank/DDBJ databases">
        <title>The complete genomes of actinobacterial strains from the NBC collection.</title>
        <authorList>
            <person name="Joergensen T.S."/>
            <person name="Alvarez Arevalo M."/>
            <person name="Sterndorff E.B."/>
            <person name="Faurdal D."/>
            <person name="Vuksanovic O."/>
            <person name="Mourched A.-S."/>
            <person name="Charusanti P."/>
            <person name="Shaw S."/>
            <person name="Blin K."/>
            <person name="Weber T."/>
        </authorList>
    </citation>
    <scope>NUCLEOTIDE SEQUENCE</scope>
    <source>
        <strain evidence="2">NBC_01482</strain>
    </source>
</reference>
<dbReference type="Proteomes" id="UP001432062">
    <property type="component" value="Chromosome"/>
</dbReference>
<gene>
    <name evidence="2" type="ORF">OG563_11195</name>
</gene>